<reference evidence="1" key="1">
    <citation type="journal article" date="2013" name="Nature">
        <title>The genomes of four tapeworm species reveal adaptations to parasitism.</title>
        <authorList>
            <person name="Tsai I.J."/>
            <person name="Zarowiecki M."/>
            <person name="Holroyd N."/>
            <person name="Garciarrubio A."/>
            <person name="Sanchez-Flores A."/>
            <person name="Brooks K.L."/>
            <person name="Tracey A."/>
            <person name="Bobes R.J."/>
            <person name="Fragoso G."/>
            <person name="Sciutto E."/>
            <person name="Aslett M."/>
            <person name="Beasley H."/>
            <person name="Bennett H.M."/>
            <person name="Cai J."/>
            <person name="Camicia F."/>
            <person name="Clark R."/>
            <person name="Cucher M."/>
            <person name="De Silva N."/>
            <person name="Day T.A."/>
            <person name="Deplazes P."/>
            <person name="Estrada K."/>
            <person name="Fernandez C."/>
            <person name="Holland P.W."/>
            <person name="Hou J."/>
            <person name="Hu S."/>
            <person name="Huckvale T."/>
            <person name="Hung S.S."/>
            <person name="Kamenetzky L."/>
            <person name="Keane J.A."/>
            <person name="Kiss F."/>
            <person name="Koziol U."/>
            <person name="Lambert O."/>
            <person name="Liu K."/>
            <person name="Luo X."/>
            <person name="Luo Y."/>
            <person name="Macchiaroli N."/>
            <person name="Nichol S."/>
            <person name="Paps J."/>
            <person name="Parkinson J."/>
            <person name="Pouchkina-Stantcheva N."/>
            <person name="Riddiford N."/>
            <person name="Rosenzvit M."/>
            <person name="Salinas G."/>
            <person name="Wasmuth J.D."/>
            <person name="Zamanian M."/>
            <person name="Zheng Y."/>
            <person name="Cai X."/>
            <person name="Soberon X."/>
            <person name="Olson P.D."/>
            <person name="Laclette J.P."/>
            <person name="Brehm K."/>
            <person name="Berriman M."/>
            <person name="Garciarrubio A."/>
            <person name="Bobes R.J."/>
            <person name="Fragoso G."/>
            <person name="Sanchez-Flores A."/>
            <person name="Estrada K."/>
            <person name="Cevallos M.A."/>
            <person name="Morett E."/>
            <person name="Gonzalez V."/>
            <person name="Portillo T."/>
            <person name="Ochoa-Leyva A."/>
            <person name="Jose M.V."/>
            <person name="Sciutto E."/>
            <person name="Landa A."/>
            <person name="Jimenez L."/>
            <person name="Valdes V."/>
            <person name="Carrero J.C."/>
            <person name="Larralde C."/>
            <person name="Morales-Montor J."/>
            <person name="Limon-Lason J."/>
            <person name="Soberon X."/>
            <person name="Laclette J.P."/>
        </authorList>
    </citation>
    <scope>NUCLEOTIDE SEQUENCE [LARGE SCALE GENOMIC DNA]</scope>
</reference>
<sequence length="113" mass="12683">MYRRHLFDLYFFLSRDIAFDFTSVITAIHCSDGSGDEVVGSLSALCLREACLADLEEHYSPPNRSPANVSSEEAEGVELSWRPYRSASGFSTLMPTLIADVTLASWFTQHWNT</sequence>
<dbReference type="AlphaFoldDB" id="A0A087W1M8"/>
<name>A0A087W1M8_ECHMU</name>
<gene>
    <name evidence="1" type="ORF">EmuJ_000221600</name>
</gene>
<evidence type="ECO:0000313" key="1">
    <source>
        <dbReference type="EMBL" id="CDI98369.1"/>
    </source>
</evidence>
<dbReference type="Proteomes" id="UP000017246">
    <property type="component" value="Unassembled WGS sequence"/>
</dbReference>
<dbReference type="EMBL" id="LN902844">
    <property type="protein sequence ID" value="CDI98369.1"/>
    <property type="molecule type" value="Genomic_DNA"/>
</dbReference>
<reference evidence="1" key="2">
    <citation type="submission" date="2015-11" db="EMBL/GenBank/DDBJ databases">
        <authorList>
            <person name="Zhang Y."/>
            <person name="Guo Z."/>
        </authorList>
    </citation>
    <scope>NUCLEOTIDE SEQUENCE</scope>
</reference>
<evidence type="ECO:0000313" key="2">
    <source>
        <dbReference type="Proteomes" id="UP000017246"/>
    </source>
</evidence>
<keyword evidence="2" id="KW-1185">Reference proteome</keyword>
<proteinExistence type="predicted"/>
<organism evidence="1 2">
    <name type="scientific">Echinococcus multilocularis</name>
    <name type="common">Fox tapeworm</name>
    <dbReference type="NCBI Taxonomy" id="6211"/>
    <lineage>
        <taxon>Eukaryota</taxon>
        <taxon>Metazoa</taxon>
        <taxon>Spiralia</taxon>
        <taxon>Lophotrochozoa</taxon>
        <taxon>Platyhelminthes</taxon>
        <taxon>Cestoda</taxon>
        <taxon>Eucestoda</taxon>
        <taxon>Cyclophyllidea</taxon>
        <taxon>Taeniidae</taxon>
        <taxon>Echinococcus</taxon>
    </lineage>
</organism>
<protein>
    <submittedName>
        <fullName evidence="1">Uncharacterized protein</fullName>
    </submittedName>
</protein>
<accession>A0A087W1M8</accession>